<dbReference type="RefSeq" id="WP_206984417.1">
    <property type="nucleotide sequence ID" value="NZ_JAFLQZ010000006.1"/>
</dbReference>
<accession>A0A939JCK9</accession>
<reference evidence="1" key="1">
    <citation type="submission" date="2021-03" db="EMBL/GenBank/DDBJ databases">
        <authorList>
            <person name="Kim M.K."/>
        </authorList>
    </citation>
    <scope>NUCLEOTIDE SEQUENCE</scope>
    <source>
        <strain evidence="1">BT186</strain>
    </source>
</reference>
<name>A0A939JCK9_9BACT</name>
<comment type="caution">
    <text evidence="1">The sequence shown here is derived from an EMBL/GenBank/DDBJ whole genome shotgun (WGS) entry which is preliminary data.</text>
</comment>
<evidence type="ECO:0000313" key="1">
    <source>
        <dbReference type="EMBL" id="MBO0358480.1"/>
    </source>
</evidence>
<proteinExistence type="predicted"/>
<sequence>MNEIEVAFRAALHEEKFSTAAVLLAQVVEARYEQQQHLTPVQILRLQAGCHTLLTQRAEIGAVALIQAAAGYLPQAVDFTV</sequence>
<dbReference type="AlphaFoldDB" id="A0A939JCK9"/>
<organism evidence="1 2">
    <name type="scientific">Hymenobacter telluris</name>
    <dbReference type="NCBI Taxonomy" id="2816474"/>
    <lineage>
        <taxon>Bacteria</taxon>
        <taxon>Pseudomonadati</taxon>
        <taxon>Bacteroidota</taxon>
        <taxon>Cytophagia</taxon>
        <taxon>Cytophagales</taxon>
        <taxon>Hymenobacteraceae</taxon>
        <taxon>Hymenobacter</taxon>
    </lineage>
</organism>
<dbReference type="Proteomes" id="UP000664144">
    <property type="component" value="Unassembled WGS sequence"/>
</dbReference>
<gene>
    <name evidence="1" type="ORF">J0X19_11035</name>
</gene>
<evidence type="ECO:0000313" key="2">
    <source>
        <dbReference type="Proteomes" id="UP000664144"/>
    </source>
</evidence>
<protein>
    <submittedName>
        <fullName evidence="1">Uncharacterized protein</fullName>
    </submittedName>
</protein>
<keyword evidence="2" id="KW-1185">Reference proteome</keyword>
<dbReference type="EMBL" id="JAFLQZ010000006">
    <property type="protein sequence ID" value="MBO0358480.1"/>
    <property type="molecule type" value="Genomic_DNA"/>
</dbReference>